<proteinExistence type="inferred from homology"/>
<evidence type="ECO:0000313" key="6">
    <source>
        <dbReference type="Proteomes" id="UP001597092"/>
    </source>
</evidence>
<protein>
    <submittedName>
        <fullName evidence="5">Hsp70 family protein</fullName>
    </submittedName>
</protein>
<dbReference type="PANTHER" id="PTHR19375">
    <property type="entry name" value="HEAT SHOCK PROTEIN 70KDA"/>
    <property type="match status" value="1"/>
</dbReference>
<dbReference type="Gene3D" id="3.90.640.10">
    <property type="entry name" value="Actin, Chain A, domain 4"/>
    <property type="match status" value="1"/>
</dbReference>
<reference evidence="5 6" key="1">
    <citation type="journal article" date="2019" name="Int. J. Syst. Evol. Microbiol.">
        <title>The Global Catalogue of Microorganisms (GCM) 10K type strain sequencing project: providing services to taxonomists for standard genome sequencing and annotation.</title>
        <authorList>
            <consortium name="The Broad Institute Genomics Platform"/>
            <consortium name="The Broad Institute Genome Sequencing Center for Infectious Disease"/>
            <person name="Wu L."/>
            <person name="Ma J."/>
        </authorList>
    </citation>
    <scope>NUCLEOTIDE SEQUENCE [LARGE SCALE GENOMIC DNA]</scope>
    <source>
        <strain evidence="5 6">CGMCC 1.10387</strain>
    </source>
</reference>
<keyword evidence="1 3" id="KW-0547">Nucleotide-binding</keyword>
<dbReference type="EMBL" id="JBHUDP010000003">
    <property type="protein sequence ID" value="MFD1686043.1"/>
    <property type="molecule type" value="Genomic_DNA"/>
</dbReference>
<dbReference type="InterPro" id="IPR018181">
    <property type="entry name" value="Heat_shock_70_CS"/>
</dbReference>
<evidence type="ECO:0000256" key="1">
    <source>
        <dbReference type="ARBA" id="ARBA00022741"/>
    </source>
</evidence>
<dbReference type="Pfam" id="PF00012">
    <property type="entry name" value="HSP70"/>
    <property type="match status" value="1"/>
</dbReference>
<evidence type="ECO:0000256" key="3">
    <source>
        <dbReference type="RuleBase" id="RU003322"/>
    </source>
</evidence>
<gene>
    <name evidence="5" type="ORF">ACFSAS_10510</name>
</gene>
<keyword evidence="6" id="KW-1185">Reference proteome</keyword>
<dbReference type="PROSITE" id="PS01036">
    <property type="entry name" value="HSP70_3"/>
    <property type="match status" value="1"/>
</dbReference>
<dbReference type="SUPFAM" id="SSF100920">
    <property type="entry name" value="Heat shock protein 70kD (HSP70), peptide-binding domain"/>
    <property type="match status" value="1"/>
</dbReference>
<dbReference type="InterPro" id="IPR043129">
    <property type="entry name" value="ATPase_NBD"/>
</dbReference>
<evidence type="ECO:0000256" key="4">
    <source>
        <dbReference type="SAM" id="MobiDB-lite"/>
    </source>
</evidence>
<accession>A0ABD6DUT1</accession>
<name>A0ABD6DUT1_9EURY</name>
<comment type="caution">
    <text evidence="5">The sequence shown here is derived from an EMBL/GenBank/DDBJ whole genome shotgun (WGS) entry which is preliminary data.</text>
</comment>
<organism evidence="5 6">
    <name type="scientific">Halobellus litoreus</name>
    <dbReference type="NCBI Taxonomy" id="755310"/>
    <lineage>
        <taxon>Archaea</taxon>
        <taxon>Methanobacteriati</taxon>
        <taxon>Methanobacteriota</taxon>
        <taxon>Stenosarchaea group</taxon>
        <taxon>Halobacteria</taxon>
        <taxon>Halobacteriales</taxon>
        <taxon>Haloferacaceae</taxon>
        <taxon>Halobellus</taxon>
    </lineage>
</organism>
<dbReference type="PROSITE" id="PS00329">
    <property type="entry name" value="HSP70_2"/>
    <property type="match status" value="1"/>
</dbReference>
<dbReference type="CDD" id="cd24029">
    <property type="entry name" value="ASKHA_NBD_HSP70_DnaK_HscA_HscC"/>
    <property type="match status" value="1"/>
</dbReference>
<dbReference type="PRINTS" id="PR00301">
    <property type="entry name" value="HEATSHOCK70"/>
</dbReference>
<dbReference type="InterPro" id="IPR013126">
    <property type="entry name" value="Hsp_70_fam"/>
</dbReference>
<comment type="similarity">
    <text evidence="3">Belongs to the heat shock protein 70 family.</text>
</comment>
<dbReference type="Proteomes" id="UP001597092">
    <property type="component" value="Unassembled WGS sequence"/>
</dbReference>
<keyword evidence="2 3" id="KW-0067">ATP-binding</keyword>
<evidence type="ECO:0000313" key="5">
    <source>
        <dbReference type="EMBL" id="MFD1686043.1"/>
    </source>
</evidence>
<dbReference type="InterPro" id="IPR029047">
    <property type="entry name" value="HSP70_peptide-bd_sf"/>
</dbReference>
<dbReference type="Gene3D" id="3.30.420.40">
    <property type="match status" value="2"/>
</dbReference>
<evidence type="ECO:0000256" key="2">
    <source>
        <dbReference type="ARBA" id="ARBA00022840"/>
    </source>
</evidence>
<dbReference type="SUPFAM" id="SSF53067">
    <property type="entry name" value="Actin-like ATPase domain"/>
    <property type="match status" value="2"/>
</dbReference>
<dbReference type="PROSITE" id="PS00297">
    <property type="entry name" value="HSP70_1"/>
    <property type="match status" value="1"/>
</dbReference>
<feature type="compositionally biased region" description="Acidic residues" evidence="4">
    <location>
        <begin position="371"/>
        <end position="380"/>
    </location>
</feature>
<dbReference type="GO" id="GO:0005524">
    <property type="term" value="F:ATP binding"/>
    <property type="evidence" value="ECO:0007669"/>
    <property type="project" value="UniProtKB-KW"/>
</dbReference>
<dbReference type="FunFam" id="3.90.640.10:FF:000003">
    <property type="entry name" value="Molecular chaperone DnaK"/>
    <property type="match status" value="1"/>
</dbReference>
<feature type="region of interest" description="Disordered" evidence="4">
    <location>
        <begin position="486"/>
        <end position="525"/>
    </location>
</feature>
<dbReference type="RefSeq" id="WP_256308668.1">
    <property type="nucleotide sequence ID" value="NZ_JANHAW010000003.1"/>
</dbReference>
<dbReference type="AlphaFoldDB" id="A0ABD6DUT1"/>
<sequence>MSSETTAIGIDLGTTNSAAAQKVGELPDVADGDGDGTMRSVVTFEPGDDKVIVGDEAVSYLETDPDVTVTSIKREMGTDYTFAVDDDSYTLQEYTPEMVSGLILKKAVQKAEASFGTEPDSAVITVPADFPEPARRATETAAKYADIDVLRLLPEPSAACAAYGLRDRDDPIETVAVYDLGGGTFDISIVEIIHEADLYEVQGNDGKQKLGGDDFDERLAEHVKSEFEAETGFDLSDDHVANIRVKQAAKEAKHKLSTGDETEIRIPFIVEDETLEQTITRETFEDLTSDLVDKTLEVCQGLLDDLDDTEKDDIDTVLLVGGSSKMPQVQDAVEDFFGQEPSKEVNPDEAVAQGAAKQAAIISRRRGLEGEERDPDELPGEEGGIFPVAPDSIGIRLADGSFSRIIEKNESLPVRHTEDNYSTTRDNQTRARIEVYQGDSDVAEENDKIEEFVLDNIREAKAGVPNIAVEFELDENGVLRTKAWDKSIGDEASTEGGVEISAGEGEGSESEDDEIARIRRQLPSV</sequence>
<feature type="region of interest" description="Disordered" evidence="4">
    <location>
        <begin position="363"/>
        <end position="386"/>
    </location>
</feature>
<dbReference type="Gene3D" id="2.60.34.10">
    <property type="entry name" value="Substrate Binding Domain Of DNAk, Chain A, domain 1"/>
    <property type="match status" value="1"/>
</dbReference>